<evidence type="ECO:0000313" key="3">
    <source>
        <dbReference type="Proteomes" id="UP000242180"/>
    </source>
</evidence>
<keyword evidence="1" id="KW-1133">Transmembrane helix</keyword>
<reference evidence="2 3" key="1">
    <citation type="submission" date="2016-07" db="EMBL/GenBank/DDBJ databases">
        <title>Pervasive Adenine N6-methylation of Active Genes in Fungi.</title>
        <authorList>
            <consortium name="DOE Joint Genome Institute"/>
            <person name="Mondo S.J."/>
            <person name="Dannebaum R.O."/>
            <person name="Kuo R.C."/>
            <person name="Labutti K."/>
            <person name="Haridas S."/>
            <person name="Kuo A."/>
            <person name="Salamov A."/>
            <person name="Ahrendt S.R."/>
            <person name="Lipzen A."/>
            <person name="Sullivan W."/>
            <person name="Andreopoulos W.B."/>
            <person name="Clum A."/>
            <person name="Lindquist E."/>
            <person name="Daum C."/>
            <person name="Ramamoorthy G.K."/>
            <person name="Gryganskyi A."/>
            <person name="Culley D."/>
            <person name="Magnuson J.K."/>
            <person name="James T.Y."/>
            <person name="O'Malley M.A."/>
            <person name="Stajich J.E."/>
            <person name="Spatafora J.W."/>
            <person name="Visel A."/>
            <person name="Grigoriev I.V."/>
        </authorList>
    </citation>
    <scope>NUCLEOTIDE SEQUENCE [LARGE SCALE GENOMIC DNA]</scope>
    <source>
        <strain evidence="2 3">NRRL 2496</strain>
    </source>
</reference>
<keyword evidence="3" id="KW-1185">Reference proteome</keyword>
<evidence type="ECO:0000313" key="2">
    <source>
        <dbReference type="EMBL" id="ORY97558.1"/>
    </source>
</evidence>
<keyword evidence="1" id="KW-0472">Membrane</keyword>
<comment type="caution">
    <text evidence="2">The sequence shown here is derived from an EMBL/GenBank/DDBJ whole genome shotgun (WGS) entry which is preliminary data.</text>
</comment>
<keyword evidence="1" id="KW-0812">Transmembrane</keyword>
<dbReference type="InParanoid" id="A0A1X2HF58"/>
<dbReference type="AlphaFoldDB" id="A0A1X2HF58"/>
<gene>
    <name evidence="2" type="ORF">BCR43DRAFT_489969</name>
</gene>
<name>A0A1X2HF58_SYNRA</name>
<evidence type="ECO:0000256" key="1">
    <source>
        <dbReference type="SAM" id="Phobius"/>
    </source>
</evidence>
<protein>
    <submittedName>
        <fullName evidence="2">Uncharacterized protein</fullName>
    </submittedName>
</protein>
<dbReference type="EMBL" id="MCGN01000004">
    <property type="protein sequence ID" value="ORY97558.1"/>
    <property type="molecule type" value="Genomic_DNA"/>
</dbReference>
<feature type="transmembrane region" description="Helical" evidence="1">
    <location>
        <begin position="62"/>
        <end position="84"/>
    </location>
</feature>
<proteinExistence type="predicted"/>
<organism evidence="2 3">
    <name type="scientific">Syncephalastrum racemosum</name>
    <name type="common">Filamentous fungus</name>
    <dbReference type="NCBI Taxonomy" id="13706"/>
    <lineage>
        <taxon>Eukaryota</taxon>
        <taxon>Fungi</taxon>
        <taxon>Fungi incertae sedis</taxon>
        <taxon>Mucoromycota</taxon>
        <taxon>Mucoromycotina</taxon>
        <taxon>Mucoromycetes</taxon>
        <taxon>Mucorales</taxon>
        <taxon>Syncephalastraceae</taxon>
        <taxon>Syncephalastrum</taxon>
    </lineage>
</organism>
<accession>A0A1X2HF58</accession>
<sequence length="120" mass="13541">MCVTRQAPRNRIDLCVLFRVLSLSLSAFFLLSYWFSPHHPILGTTMPFLAPYFSTTPSISRIKQIICLQFLVMCIACGLIGLLAQQADEGYQQYDITVSRRGPTAIIATERKSNPKICKQ</sequence>
<feature type="transmembrane region" description="Helical" evidence="1">
    <location>
        <begin position="12"/>
        <end position="35"/>
    </location>
</feature>
<dbReference type="Proteomes" id="UP000242180">
    <property type="component" value="Unassembled WGS sequence"/>
</dbReference>